<dbReference type="Pfam" id="PF02272">
    <property type="entry name" value="DHHA1"/>
    <property type="match status" value="1"/>
</dbReference>
<dbReference type="AlphaFoldDB" id="A0A0A1VSM7"/>
<dbReference type="SUPFAM" id="SSF64182">
    <property type="entry name" value="DHH phosphoesterases"/>
    <property type="match status" value="1"/>
</dbReference>
<protein>
    <recommendedName>
        <fullName evidence="2">Single-stranded-DNA-specific exonuclease RecJ</fullName>
    </recommendedName>
</protein>
<comment type="caution">
    <text evidence="9">The sequence shown here is derived from an EMBL/GenBank/DDBJ whole genome shotgun (WGS) entry which is preliminary data.</text>
</comment>
<dbReference type="RefSeq" id="WP_045358099.1">
    <property type="nucleotide sequence ID" value="NZ_BBPA01000020.1"/>
</dbReference>
<evidence type="ECO:0000256" key="3">
    <source>
        <dbReference type="ARBA" id="ARBA00022722"/>
    </source>
</evidence>
<dbReference type="NCBIfam" id="TIGR00644">
    <property type="entry name" value="recJ"/>
    <property type="match status" value="1"/>
</dbReference>
<gene>
    <name evidence="9" type="ORF">N44_00859</name>
</gene>
<feature type="domain" description="DHHA1" evidence="7">
    <location>
        <begin position="356"/>
        <end position="450"/>
    </location>
</feature>
<dbReference type="GO" id="GO:0006281">
    <property type="term" value="P:DNA repair"/>
    <property type="evidence" value="ECO:0007669"/>
    <property type="project" value="InterPro"/>
</dbReference>
<evidence type="ECO:0000259" key="8">
    <source>
        <dbReference type="Pfam" id="PF17768"/>
    </source>
</evidence>
<sequence length="760" mass="86795">MSNWQIPPSVELPQEFLKIVQDYTPESDGSVVAQILWHRGVRDVVTLRTFLDEKAYQSKTPFDFGQEMNFAVKRLEKALNKGEKVTIWGDFDADGVTATSVLWEGLGQFFPPYQQLDYYIPDRQKESHGLNSPGIEKLARQGTSLIVTCDTGSTNIAEIDYAKSLGIDIIITDHHTLPDERPEVIALINPRYFVETHPFYHLSGVAVAYKLVEAMYLTLADIPRKPLENLLDLVAIGLIADLVKLTGECRYLAQKGMQKLQNTQRLGVKKLLDLCNKTGDRPMDISFGIGPRINAVSRIYGDARFCVELLTSEDEKRCQELAEQAELANIRRQEIQRDIIKQVQKKLERIDLSTTNVIILDDPQWMAGILGLVAGKIAQEYQRPTILLSTSEPPFAKGSARSIREIDLYQLVSSQSHLLHRFGGHPLAAGLSLTIENLPLFIEGINQQLRRTGIDLTSLSSQIEVDAVVTVSQLGKSLFRELKLLEPCGMGNPTPKLLIQNCYFHNLWHKNLEDFKGRKIAYPRTTFEIWDSSIEQGFPGMWWGHHKDEIAADTRYDAVVELDFNTYKNRYEVRLIALQPYQQESLTYSNKKDFLIDNRHREISQEVSKLNPLFLWECPRDWTKLSREYQQAILRDKKLVLAYASPLKKSAHTPWINLVGIGKYLARTKTSISRQQLQNRLNLSYHTLELGLISLAENGFKVKKNQENLSFELVNHEAKINKIEQFLEAVDLENFLQQYFATVPLEILQAILNHEDSIDF</sequence>
<dbReference type="Pfam" id="PF17768">
    <property type="entry name" value="RecJ_OB"/>
    <property type="match status" value="1"/>
</dbReference>
<dbReference type="Gene3D" id="3.90.1640.30">
    <property type="match status" value="1"/>
</dbReference>
<dbReference type="Proteomes" id="UP000030321">
    <property type="component" value="Unassembled WGS sequence"/>
</dbReference>
<comment type="similarity">
    <text evidence="1">Belongs to the RecJ family.</text>
</comment>
<keyword evidence="3" id="KW-0540">Nuclease</keyword>
<reference evidence="10" key="1">
    <citation type="journal article" date="2015" name="Genome">
        <title>Whole Genome Sequence of the Non-Microcystin-Producing Microcystis aeruginosa Strain NIES-44.</title>
        <authorList>
            <person name="Okano K."/>
            <person name="Miyata N."/>
            <person name="Ozaki Y."/>
        </authorList>
    </citation>
    <scope>NUCLEOTIDE SEQUENCE [LARGE SCALE GENOMIC DNA]</scope>
    <source>
        <strain evidence="10">NIES-44</strain>
    </source>
</reference>
<dbReference type="InterPro" id="IPR038763">
    <property type="entry name" value="DHH_sf"/>
</dbReference>
<dbReference type="InterPro" id="IPR051673">
    <property type="entry name" value="SSDNA_exonuclease_RecJ"/>
</dbReference>
<dbReference type="PANTHER" id="PTHR30255:SF2">
    <property type="entry name" value="SINGLE-STRANDED-DNA-SPECIFIC EXONUCLEASE RECJ"/>
    <property type="match status" value="1"/>
</dbReference>
<dbReference type="InterPro" id="IPR041122">
    <property type="entry name" value="RecJ_OB"/>
</dbReference>
<dbReference type="GO" id="GO:0003676">
    <property type="term" value="F:nucleic acid binding"/>
    <property type="evidence" value="ECO:0007669"/>
    <property type="project" value="InterPro"/>
</dbReference>
<dbReference type="GO" id="GO:0008409">
    <property type="term" value="F:5'-3' exonuclease activity"/>
    <property type="evidence" value="ECO:0007669"/>
    <property type="project" value="InterPro"/>
</dbReference>
<dbReference type="InterPro" id="IPR004610">
    <property type="entry name" value="RecJ"/>
</dbReference>
<dbReference type="PANTHER" id="PTHR30255">
    <property type="entry name" value="SINGLE-STRANDED-DNA-SPECIFIC EXONUCLEASE RECJ"/>
    <property type="match status" value="1"/>
</dbReference>
<feature type="domain" description="DDH" evidence="6">
    <location>
        <begin position="84"/>
        <end position="237"/>
    </location>
</feature>
<evidence type="ECO:0000259" key="7">
    <source>
        <dbReference type="Pfam" id="PF02272"/>
    </source>
</evidence>
<feature type="domain" description="RecJ OB" evidence="8">
    <location>
        <begin position="465"/>
        <end position="576"/>
    </location>
</feature>
<name>A0A0A1VSM7_MICAE</name>
<dbReference type="EMBL" id="BBPA01000020">
    <property type="protein sequence ID" value="GAL92301.1"/>
    <property type="molecule type" value="Genomic_DNA"/>
</dbReference>
<evidence type="ECO:0000313" key="9">
    <source>
        <dbReference type="EMBL" id="GAL92301.1"/>
    </source>
</evidence>
<evidence type="ECO:0000313" key="10">
    <source>
        <dbReference type="Proteomes" id="UP000030321"/>
    </source>
</evidence>
<keyword evidence="4" id="KW-0378">Hydrolase</keyword>
<accession>A0A0A1VSM7</accession>
<proteinExistence type="inferred from homology"/>
<evidence type="ECO:0000256" key="2">
    <source>
        <dbReference type="ARBA" id="ARBA00019841"/>
    </source>
</evidence>
<dbReference type="InterPro" id="IPR003156">
    <property type="entry name" value="DHHA1_dom"/>
</dbReference>
<dbReference type="Gene3D" id="3.10.310.30">
    <property type="match status" value="1"/>
</dbReference>
<keyword evidence="5 9" id="KW-0269">Exonuclease</keyword>
<evidence type="ECO:0000259" key="6">
    <source>
        <dbReference type="Pfam" id="PF01368"/>
    </source>
</evidence>
<organism evidence="9 10">
    <name type="scientific">Microcystis aeruginosa NIES-44</name>
    <dbReference type="NCBI Taxonomy" id="449439"/>
    <lineage>
        <taxon>Bacteria</taxon>
        <taxon>Bacillati</taxon>
        <taxon>Cyanobacteriota</taxon>
        <taxon>Cyanophyceae</taxon>
        <taxon>Oscillatoriophycideae</taxon>
        <taxon>Chroococcales</taxon>
        <taxon>Microcystaceae</taxon>
        <taxon>Microcystis</taxon>
    </lineage>
</organism>
<dbReference type="GO" id="GO:0006310">
    <property type="term" value="P:DNA recombination"/>
    <property type="evidence" value="ECO:0007669"/>
    <property type="project" value="InterPro"/>
</dbReference>
<evidence type="ECO:0000256" key="5">
    <source>
        <dbReference type="ARBA" id="ARBA00022839"/>
    </source>
</evidence>
<evidence type="ECO:0000256" key="1">
    <source>
        <dbReference type="ARBA" id="ARBA00005915"/>
    </source>
</evidence>
<evidence type="ECO:0000256" key="4">
    <source>
        <dbReference type="ARBA" id="ARBA00022801"/>
    </source>
</evidence>
<dbReference type="Pfam" id="PF01368">
    <property type="entry name" value="DHH"/>
    <property type="match status" value="1"/>
</dbReference>
<dbReference type="InterPro" id="IPR001667">
    <property type="entry name" value="DDH_dom"/>
</dbReference>